<proteinExistence type="predicted"/>
<gene>
    <name evidence="1" type="ORF">GCM10011340_20060</name>
</gene>
<organism evidence="1 2">
    <name type="scientific">Roseivirga thermotolerans</name>
    <dbReference type="NCBI Taxonomy" id="1758176"/>
    <lineage>
        <taxon>Bacteria</taxon>
        <taxon>Pseudomonadati</taxon>
        <taxon>Bacteroidota</taxon>
        <taxon>Cytophagia</taxon>
        <taxon>Cytophagales</taxon>
        <taxon>Roseivirgaceae</taxon>
        <taxon>Roseivirga</taxon>
    </lineage>
</organism>
<dbReference type="Proteomes" id="UP000658258">
    <property type="component" value="Unassembled WGS sequence"/>
</dbReference>
<dbReference type="RefSeq" id="WP_189630123.1">
    <property type="nucleotide sequence ID" value="NZ_BNAG01000003.1"/>
</dbReference>
<evidence type="ECO:0000313" key="1">
    <source>
        <dbReference type="EMBL" id="GHE65023.1"/>
    </source>
</evidence>
<comment type="caution">
    <text evidence="1">The sequence shown here is derived from an EMBL/GenBank/DDBJ whole genome shotgun (WGS) entry which is preliminary data.</text>
</comment>
<protein>
    <submittedName>
        <fullName evidence="1">Uncharacterized protein</fullName>
    </submittedName>
</protein>
<accession>A0ABQ3I5Y7</accession>
<keyword evidence="2" id="KW-1185">Reference proteome</keyword>
<dbReference type="EMBL" id="BNAG01000003">
    <property type="protein sequence ID" value="GHE65023.1"/>
    <property type="molecule type" value="Genomic_DNA"/>
</dbReference>
<sequence length="156" mass="17061">MISFTNETTYRDYWQTVAESIEAITSFRYGDQEQKNFAARTAMGTGIILWVDPLPVISGEGEMDGLCGRAVVNFAVMQVSGKNDTHLEKESKRAACSGLVMDVFKKLKADFLSGTTYGNQPDFSKLKFGSADDEIIGSTPFVGSAAEIPFILPLEL</sequence>
<name>A0ABQ3I5Y7_9BACT</name>
<reference evidence="2" key="1">
    <citation type="journal article" date="2019" name="Int. J. Syst. Evol. Microbiol.">
        <title>The Global Catalogue of Microorganisms (GCM) 10K type strain sequencing project: providing services to taxonomists for standard genome sequencing and annotation.</title>
        <authorList>
            <consortium name="The Broad Institute Genomics Platform"/>
            <consortium name="The Broad Institute Genome Sequencing Center for Infectious Disease"/>
            <person name="Wu L."/>
            <person name="Ma J."/>
        </authorList>
    </citation>
    <scope>NUCLEOTIDE SEQUENCE [LARGE SCALE GENOMIC DNA]</scope>
    <source>
        <strain evidence="2">CGMCC 1.15111</strain>
    </source>
</reference>
<evidence type="ECO:0000313" key="2">
    <source>
        <dbReference type="Proteomes" id="UP000658258"/>
    </source>
</evidence>